<dbReference type="EMBL" id="DS022311">
    <property type="protein sequence ID" value="OAJ43941.1"/>
    <property type="molecule type" value="Genomic_DNA"/>
</dbReference>
<evidence type="ECO:0000256" key="1">
    <source>
        <dbReference type="ARBA" id="ARBA00022803"/>
    </source>
</evidence>
<evidence type="ECO:0000313" key="4">
    <source>
        <dbReference type="EMBL" id="OAJ43941.1"/>
    </source>
</evidence>
<dbReference type="Proteomes" id="UP000077115">
    <property type="component" value="Unassembled WGS sequence"/>
</dbReference>
<reference evidence="4 5" key="1">
    <citation type="submission" date="2006-10" db="EMBL/GenBank/DDBJ databases">
        <title>The Genome Sequence of Batrachochytrium dendrobatidis JEL423.</title>
        <authorList>
            <consortium name="The Broad Institute Genome Sequencing Platform"/>
            <person name="Birren B."/>
            <person name="Lander E."/>
            <person name="Galagan J."/>
            <person name="Cuomo C."/>
            <person name="Devon K."/>
            <person name="Jaffe D."/>
            <person name="Butler J."/>
            <person name="Alvarez P."/>
            <person name="Gnerre S."/>
            <person name="Grabherr M."/>
            <person name="Kleber M."/>
            <person name="Mauceli E."/>
            <person name="Brockman W."/>
            <person name="Young S."/>
            <person name="LaButti K."/>
            <person name="Sykes S."/>
            <person name="DeCaprio D."/>
            <person name="Crawford M."/>
            <person name="Koehrsen M."/>
            <person name="Engels R."/>
            <person name="Montgomery P."/>
            <person name="Pearson M."/>
            <person name="Howarth C."/>
            <person name="Larson L."/>
            <person name="White J."/>
            <person name="O'Leary S."/>
            <person name="Kodira C."/>
            <person name="Zeng Q."/>
            <person name="Yandava C."/>
            <person name="Alvarado L."/>
            <person name="Longcore J."/>
            <person name="James T."/>
        </authorList>
    </citation>
    <scope>NUCLEOTIDE SEQUENCE [LARGE SCALE GENOMIC DNA]</scope>
    <source>
        <strain evidence="4 5">JEL423</strain>
    </source>
</reference>
<protein>
    <submittedName>
        <fullName evidence="4">Uncharacterized protein</fullName>
    </submittedName>
</protein>
<feature type="region of interest" description="Disordered" evidence="3">
    <location>
        <begin position="507"/>
        <end position="539"/>
    </location>
</feature>
<gene>
    <name evidence="4" type="ORF">BDEG_27254</name>
</gene>
<dbReference type="PANTHER" id="PTHR12558:SF36">
    <property type="entry name" value="ANAPHASE-PROMOTING COMPLEX SUBUNIT 7"/>
    <property type="match status" value="1"/>
</dbReference>
<sequence length="539" mass="61465">MTQREELIQAYRNARTLASKGLYASAHIHASLLSTTLKTQLLPHLFTASLSWKVNMLLGHCLAQANEHKRALIYFENAAQDLLRCRNPNGVHEDLEYEFHLKYANACIEVEELHQAKQLLEWIPVDKRSVHAWKQLTHIYEIHGEIKNAIDGHKYLLSLYPDAVESAIALLDQMVPFSEFESMLSPNPLIREYIKAHAATKRFEYKEAFQAYASMEQRLDNNPTLLLGMLSSAIDSCNMDAVESLVTKIHKVDHCVLQHFDRVSGMYMIQNNVASIKRMATECFHISDQLPEPWVIIARYSQINNHLGKALEYTKKAIMCNSRHLPAYHAQGNILINQGLYDEAIGVYRTAHRISRDIMTYEGLVHCYISSKRMSEAIMFAEEALRLMPNCSRALSLVALALIDTPTHENQVERAVECIQRALTIRPTCAEALGAICVLYEKHHVETPIQEFLAKFSTEPYPVSMYVSLGQHFMHMAEYITALDYFNKALRLDPECSIATDGVHQAERKINGDEDELGEEEYTRDVTIDETESQHSSTL</sequence>
<evidence type="ECO:0000313" key="5">
    <source>
        <dbReference type="Proteomes" id="UP000077115"/>
    </source>
</evidence>
<dbReference type="OrthoDB" id="308440at2759"/>
<evidence type="ECO:0000256" key="3">
    <source>
        <dbReference type="SAM" id="MobiDB-lite"/>
    </source>
</evidence>
<dbReference type="InterPro" id="IPR011990">
    <property type="entry name" value="TPR-like_helical_dom_sf"/>
</dbReference>
<dbReference type="Pfam" id="PF13181">
    <property type="entry name" value="TPR_8"/>
    <property type="match status" value="1"/>
</dbReference>
<dbReference type="Gene3D" id="1.25.40.10">
    <property type="entry name" value="Tetratricopeptide repeat domain"/>
    <property type="match status" value="1"/>
</dbReference>
<dbReference type="GO" id="GO:0051301">
    <property type="term" value="P:cell division"/>
    <property type="evidence" value="ECO:0007669"/>
    <property type="project" value="TreeGrafter"/>
</dbReference>
<dbReference type="PANTHER" id="PTHR12558">
    <property type="entry name" value="CELL DIVISION CYCLE 16,23,27"/>
    <property type="match status" value="1"/>
</dbReference>
<dbReference type="PROSITE" id="PS50293">
    <property type="entry name" value="TPR_REGION"/>
    <property type="match status" value="1"/>
</dbReference>
<dbReference type="VEuPathDB" id="FungiDB:BDEG_27254"/>
<dbReference type="PROSITE" id="PS50005">
    <property type="entry name" value="TPR"/>
    <property type="match status" value="1"/>
</dbReference>
<dbReference type="STRING" id="403673.A0A177WWT2"/>
<dbReference type="AlphaFoldDB" id="A0A177WWT2"/>
<name>A0A177WWT2_BATDL</name>
<reference evidence="4 5" key="2">
    <citation type="submission" date="2016-05" db="EMBL/GenBank/DDBJ databases">
        <title>Lineage-specific infection strategies underlie the spectrum of fungal disease in amphibians.</title>
        <authorList>
            <person name="Cuomo C.A."/>
            <person name="Farrer R.A."/>
            <person name="James T."/>
            <person name="Longcore J."/>
            <person name="Birren B."/>
        </authorList>
    </citation>
    <scope>NUCLEOTIDE SEQUENCE [LARGE SCALE GENOMIC DNA]</scope>
    <source>
        <strain evidence="4 5">JEL423</strain>
    </source>
</reference>
<dbReference type="GO" id="GO:0005680">
    <property type="term" value="C:anaphase-promoting complex"/>
    <property type="evidence" value="ECO:0007669"/>
    <property type="project" value="UniProtKB-ARBA"/>
</dbReference>
<dbReference type="GO" id="GO:0016567">
    <property type="term" value="P:protein ubiquitination"/>
    <property type="evidence" value="ECO:0007669"/>
    <property type="project" value="TreeGrafter"/>
</dbReference>
<dbReference type="eggNOG" id="KOG1174">
    <property type="taxonomic scope" value="Eukaryota"/>
</dbReference>
<dbReference type="SMART" id="SM00028">
    <property type="entry name" value="TPR"/>
    <property type="match status" value="7"/>
</dbReference>
<organism evidence="4 5">
    <name type="scientific">Batrachochytrium dendrobatidis (strain JEL423)</name>
    <dbReference type="NCBI Taxonomy" id="403673"/>
    <lineage>
        <taxon>Eukaryota</taxon>
        <taxon>Fungi</taxon>
        <taxon>Fungi incertae sedis</taxon>
        <taxon>Chytridiomycota</taxon>
        <taxon>Chytridiomycota incertae sedis</taxon>
        <taxon>Chytridiomycetes</taxon>
        <taxon>Rhizophydiales</taxon>
        <taxon>Rhizophydiales incertae sedis</taxon>
        <taxon>Batrachochytrium</taxon>
    </lineage>
</organism>
<feature type="repeat" description="TPR" evidence="2">
    <location>
        <begin position="463"/>
        <end position="496"/>
    </location>
</feature>
<dbReference type="InterPro" id="IPR019734">
    <property type="entry name" value="TPR_rpt"/>
</dbReference>
<accession>A0A177WWT2</accession>
<dbReference type="GO" id="GO:0045842">
    <property type="term" value="P:positive regulation of mitotic metaphase/anaphase transition"/>
    <property type="evidence" value="ECO:0007669"/>
    <property type="project" value="TreeGrafter"/>
</dbReference>
<dbReference type="SUPFAM" id="SSF48452">
    <property type="entry name" value="TPR-like"/>
    <property type="match status" value="2"/>
</dbReference>
<evidence type="ECO:0000256" key="2">
    <source>
        <dbReference type="PROSITE-ProRule" id="PRU00339"/>
    </source>
</evidence>
<keyword evidence="1 2" id="KW-0802">TPR repeat</keyword>
<dbReference type="Pfam" id="PF13176">
    <property type="entry name" value="TPR_7"/>
    <property type="match status" value="1"/>
</dbReference>
<proteinExistence type="predicted"/>